<sequence length="227" mass="26479">MDILNYLGLPPDYQPSPESHPIRFLSQNIRIIPTHFAQKFAQCTTPKQRTVIATIRNRRTKFTQSNPTELSFESAKRSWPLLWTGDPPEGAPRRGRAEGLEEKKWADREFLGGAKQHVGKLGTLLGDYEEERAAERSRIDRRRREAEEPFIPEEDEDTSDEEDPALAPPEQESPEEARLVFERSVMEKFIYGLLDSDLYVTVDFDDRWDEESFRDDEERWFDDEGES</sequence>
<accession>A0A9P6L318</accession>
<name>A0A9P6L318_9AGAM</name>
<comment type="caution">
    <text evidence="2">The sequence shown here is derived from an EMBL/GenBank/DDBJ whole genome shotgun (WGS) entry which is preliminary data.</text>
</comment>
<dbReference type="EMBL" id="WIUZ02000017">
    <property type="protein sequence ID" value="KAF9780028.1"/>
    <property type="molecule type" value="Genomic_DNA"/>
</dbReference>
<feature type="compositionally biased region" description="Basic and acidic residues" evidence="1">
    <location>
        <begin position="135"/>
        <end position="147"/>
    </location>
</feature>
<dbReference type="Proteomes" id="UP000736335">
    <property type="component" value="Unassembled WGS sequence"/>
</dbReference>
<protein>
    <recommendedName>
        <fullName evidence="4">CCD97-like C-terminal domain-containing protein</fullName>
    </recommendedName>
</protein>
<reference evidence="2" key="2">
    <citation type="submission" date="2020-11" db="EMBL/GenBank/DDBJ databases">
        <authorList>
            <consortium name="DOE Joint Genome Institute"/>
            <person name="Kuo A."/>
            <person name="Miyauchi S."/>
            <person name="Kiss E."/>
            <person name="Drula E."/>
            <person name="Kohler A."/>
            <person name="Sanchez-Garcia M."/>
            <person name="Andreopoulos B."/>
            <person name="Barry K.W."/>
            <person name="Bonito G."/>
            <person name="Buee M."/>
            <person name="Carver A."/>
            <person name="Chen C."/>
            <person name="Cichocki N."/>
            <person name="Clum A."/>
            <person name="Culley D."/>
            <person name="Crous P.W."/>
            <person name="Fauchery L."/>
            <person name="Girlanda M."/>
            <person name="Hayes R."/>
            <person name="Keri Z."/>
            <person name="Labutti K."/>
            <person name="Lipzen A."/>
            <person name="Lombard V."/>
            <person name="Magnuson J."/>
            <person name="Maillard F."/>
            <person name="Morin E."/>
            <person name="Murat C."/>
            <person name="Nolan M."/>
            <person name="Ohm R."/>
            <person name="Pangilinan J."/>
            <person name="Pereira M."/>
            <person name="Perotto S."/>
            <person name="Peter M."/>
            <person name="Riley R."/>
            <person name="Sitrit Y."/>
            <person name="Stielow B."/>
            <person name="Szollosi G."/>
            <person name="Zifcakova L."/>
            <person name="Stursova M."/>
            <person name="Spatafora J.W."/>
            <person name="Tedersoo L."/>
            <person name="Vaario L.-M."/>
            <person name="Yamada A."/>
            <person name="Yan M."/>
            <person name="Wang P."/>
            <person name="Xu J."/>
            <person name="Bruns T."/>
            <person name="Baldrian P."/>
            <person name="Vilgalys R."/>
            <person name="Henrissat B."/>
            <person name="Grigoriev I.V."/>
            <person name="Hibbett D."/>
            <person name="Nagy L.G."/>
            <person name="Martin F.M."/>
        </authorList>
    </citation>
    <scope>NUCLEOTIDE SEQUENCE</scope>
    <source>
        <strain evidence="2">UH-Tt-Lm1</strain>
    </source>
</reference>
<proteinExistence type="predicted"/>
<evidence type="ECO:0000313" key="3">
    <source>
        <dbReference type="Proteomes" id="UP000736335"/>
    </source>
</evidence>
<reference evidence="2" key="1">
    <citation type="journal article" date="2020" name="Nat. Commun.">
        <title>Large-scale genome sequencing of mycorrhizal fungi provides insights into the early evolution of symbiotic traits.</title>
        <authorList>
            <person name="Miyauchi S."/>
            <person name="Kiss E."/>
            <person name="Kuo A."/>
            <person name="Drula E."/>
            <person name="Kohler A."/>
            <person name="Sanchez-Garcia M."/>
            <person name="Morin E."/>
            <person name="Andreopoulos B."/>
            <person name="Barry K.W."/>
            <person name="Bonito G."/>
            <person name="Buee M."/>
            <person name="Carver A."/>
            <person name="Chen C."/>
            <person name="Cichocki N."/>
            <person name="Clum A."/>
            <person name="Culley D."/>
            <person name="Crous P.W."/>
            <person name="Fauchery L."/>
            <person name="Girlanda M."/>
            <person name="Hayes R.D."/>
            <person name="Keri Z."/>
            <person name="LaButti K."/>
            <person name="Lipzen A."/>
            <person name="Lombard V."/>
            <person name="Magnuson J."/>
            <person name="Maillard F."/>
            <person name="Murat C."/>
            <person name="Nolan M."/>
            <person name="Ohm R.A."/>
            <person name="Pangilinan J."/>
            <person name="Pereira M.F."/>
            <person name="Perotto S."/>
            <person name="Peter M."/>
            <person name="Pfister S."/>
            <person name="Riley R."/>
            <person name="Sitrit Y."/>
            <person name="Stielow J.B."/>
            <person name="Szollosi G."/>
            <person name="Zifcakova L."/>
            <person name="Stursova M."/>
            <person name="Spatafora J.W."/>
            <person name="Tedersoo L."/>
            <person name="Vaario L.M."/>
            <person name="Yamada A."/>
            <person name="Yan M."/>
            <person name="Wang P."/>
            <person name="Xu J."/>
            <person name="Bruns T."/>
            <person name="Baldrian P."/>
            <person name="Vilgalys R."/>
            <person name="Dunand C."/>
            <person name="Henrissat B."/>
            <person name="Grigoriev I.V."/>
            <person name="Hibbett D."/>
            <person name="Nagy L.G."/>
            <person name="Martin F.M."/>
        </authorList>
    </citation>
    <scope>NUCLEOTIDE SEQUENCE</scope>
    <source>
        <strain evidence="2">UH-Tt-Lm1</strain>
    </source>
</reference>
<dbReference type="AlphaFoldDB" id="A0A9P6L318"/>
<feature type="compositionally biased region" description="Basic and acidic residues" evidence="1">
    <location>
        <begin position="91"/>
        <end position="100"/>
    </location>
</feature>
<feature type="region of interest" description="Disordered" evidence="1">
    <location>
        <begin position="81"/>
        <end position="100"/>
    </location>
</feature>
<keyword evidence="3" id="KW-1185">Reference proteome</keyword>
<feature type="region of interest" description="Disordered" evidence="1">
    <location>
        <begin position="135"/>
        <end position="177"/>
    </location>
</feature>
<gene>
    <name evidence="2" type="ORF">BJ322DRAFT_305398</name>
</gene>
<organism evidence="2 3">
    <name type="scientific">Thelephora terrestris</name>
    <dbReference type="NCBI Taxonomy" id="56493"/>
    <lineage>
        <taxon>Eukaryota</taxon>
        <taxon>Fungi</taxon>
        <taxon>Dikarya</taxon>
        <taxon>Basidiomycota</taxon>
        <taxon>Agaricomycotina</taxon>
        <taxon>Agaricomycetes</taxon>
        <taxon>Thelephorales</taxon>
        <taxon>Thelephoraceae</taxon>
        <taxon>Thelephora</taxon>
    </lineage>
</organism>
<feature type="compositionally biased region" description="Acidic residues" evidence="1">
    <location>
        <begin position="148"/>
        <end position="164"/>
    </location>
</feature>
<dbReference type="OrthoDB" id="3345311at2759"/>
<evidence type="ECO:0000313" key="2">
    <source>
        <dbReference type="EMBL" id="KAF9780028.1"/>
    </source>
</evidence>
<evidence type="ECO:0000256" key="1">
    <source>
        <dbReference type="SAM" id="MobiDB-lite"/>
    </source>
</evidence>
<evidence type="ECO:0008006" key="4">
    <source>
        <dbReference type="Google" id="ProtNLM"/>
    </source>
</evidence>